<feature type="chain" id="PRO_5037885909" evidence="1">
    <location>
        <begin position="19"/>
        <end position="77"/>
    </location>
</feature>
<protein>
    <submittedName>
        <fullName evidence="3">Uncharacterized protein</fullName>
    </submittedName>
</protein>
<accession>A0A914YMH0</accession>
<name>A0A914YMH0_9BILA</name>
<evidence type="ECO:0000256" key="1">
    <source>
        <dbReference type="SAM" id="SignalP"/>
    </source>
</evidence>
<evidence type="ECO:0000313" key="3">
    <source>
        <dbReference type="WBParaSite" id="PSU_v2.g18520.t1"/>
    </source>
</evidence>
<proteinExistence type="predicted"/>
<dbReference type="Proteomes" id="UP000887577">
    <property type="component" value="Unplaced"/>
</dbReference>
<organism evidence="2 3">
    <name type="scientific">Panagrolaimus superbus</name>
    <dbReference type="NCBI Taxonomy" id="310955"/>
    <lineage>
        <taxon>Eukaryota</taxon>
        <taxon>Metazoa</taxon>
        <taxon>Ecdysozoa</taxon>
        <taxon>Nematoda</taxon>
        <taxon>Chromadorea</taxon>
        <taxon>Rhabditida</taxon>
        <taxon>Tylenchina</taxon>
        <taxon>Panagrolaimomorpha</taxon>
        <taxon>Panagrolaimoidea</taxon>
        <taxon>Panagrolaimidae</taxon>
        <taxon>Panagrolaimus</taxon>
    </lineage>
</organism>
<reference evidence="3" key="1">
    <citation type="submission" date="2022-11" db="UniProtKB">
        <authorList>
            <consortium name="WormBaseParasite"/>
        </authorList>
    </citation>
    <scope>IDENTIFICATION</scope>
</reference>
<dbReference type="AlphaFoldDB" id="A0A914YMH0"/>
<dbReference type="WBParaSite" id="PSU_v2.g18520.t1">
    <property type="protein sequence ID" value="PSU_v2.g18520.t1"/>
    <property type="gene ID" value="PSU_v2.g18520"/>
</dbReference>
<evidence type="ECO:0000313" key="2">
    <source>
        <dbReference type="Proteomes" id="UP000887577"/>
    </source>
</evidence>
<sequence>MKNILCIFFIAFLAVSNAYTPTLWQAYRELSPFLLPDSDALSSYCSAIMEENSIFSTNNSTRFSTMIPSYFRRFMKE</sequence>
<feature type="signal peptide" evidence="1">
    <location>
        <begin position="1"/>
        <end position="18"/>
    </location>
</feature>
<keyword evidence="1" id="KW-0732">Signal</keyword>
<keyword evidence="2" id="KW-1185">Reference proteome</keyword>